<gene>
    <name evidence="1" type="ORF">NCTC10135_00440</name>
</gene>
<dbReference type="AlphaFoldDB" id="A0A3B0PJH2"/>
<evidence type="ECO:0000313" key="1">
    <source>
        <dbReference type="EMBL" id="SYV89933.1"/>
    </source>
</evidence>
<sequence length="58" mass="6543">MGDILIRVKDNFDKFKSDIQVISLPKAGDVNNKIKVFDNTIIGVDNTMGFRVKDQGSW</sequence>
<dbReference type="Proteomes" id="UP000259864">
    <property type="component" value="Chromosome 1"/>
</dbReference>
<protein>
    <submittedName>
        <fullName evidence="1">Uncharacterized protein</fullName>
    </submittedName>
</protein>
<evidence type="ECO:0000313" key="2">
    <source>
        <dbReference type="Proteomes" id="UP000259864"/>
    </source>
</evidence>
<organism evidence="1 2">
    <name type="scientific">Metamycoplasma alkalescens</name>
    <dbReference type="NCBI Taxonomy" id="45363"/>
    <lineage>
        <taxon>Bacteria</taxon>
        <taxon>Bacillati</taxon>
        <taxon>Mycoplasmatota</taxon>
        <taxon>Mycoplasmoidales</taxon>
        <taxon>Metamycoplasmataceae</taxon>
        <taxon>Metamycoplasma</taxon>
    </lineage>
</organism>
<feature type="non-terminal residue" evidence="1">
    <location>
        <position position="58"/>
    </location>
</feature>
<reference evidence="2" key="1">
    <citation type="submission" date="2018-06" db="EMBL/GenBank/DDBJ databases">
        <authorList>
            <consortium name="Pathogen Informatics"/>
        </authorList>
    </citation>
    <scope>NUCLEOTIDE SEQUENCE [LARGE SCALE GENOMIC DNA]</scope>
    <source>
        <strain evidence="2">NCTC10135</strain>
    </source>
</reference>
<dbReference type="KEGG" id="mala:NCTC10135_00440"/>
<accession>A0A3B0PJH2</accession>
<name>A0A3B0PJH2_9BACT</name>
<proteinExistence type="predicted"/>
<dbReference type="EMBL" id="LS991949">
    <property type="protein sequence ID" value="SYV89933.1"/>
    <property type="molecule type" value="Genomic_DNA"/>
</dbReference>